<dbReference type="InterPro" id="IPR000210">
    <property type="entry name" value="BTB/POZ_dom"/>
</dbReference>
<dbReference type="Pfam" id="PF02214">
    <property type="entry name" value="BTB_2"/>
    <property type="match status" value="1"/>
</dbReference>
<protein>
    <recommendedName>
        <fullName evidence="1">BTB domain-containing protein</fullName>
    </recommendedName>
</protein>
<evidence type="ECO:0000313" key="2">
    <source>
        <dbReference type="EMBL" id="KAF2708983.1"/>
    </source>
</evidence>
<dbReference type="InterPro" id="IPR003131">
    <property type="entry name" value="T1-type_BTB"/>
</dbReference>
<keyword evidence="3" id="KW-1185">Reference proteome</keyword>
<gene>
    <name evidence="2" type="ORF">K504DRAFT_335722</name>
</gene>
<dbReference type="OrthoDB" id="2414723at2759"/>
<dbReference type="Proteomes" id="UP000799428">
    <property type="component" value="Unassembled WGS sequence"/>
</dbReference>
<dbReference type="InterPro" id="IPR011333">
    <property type="entry name" value="SKP1/BTB/POZ_sf"/>
</dbReference>
<dbReference type="GO" id="GO:0051260">
    <property type="term" value="P:protein homooligomerization"/>
    <property type="evidence" value="ECO:0007669"/>
    <property type="project" value="InterPro"/>
</dbReference>
<dbReference type="Gene3D" id="3.30.710.10">
    <property type="entry name" value="Potassium Channel Kv1.1, Chain A"/>
    <property type="match status" value="1"/>
</dbReference>
<organism evidence="2 3">
    <name type="scientific">Pleomassaria siparia CBS 279.74</name>
    <dbReference type="NCBI Taxonomy" id="1314801"/>
    <lineage>
        <taxon>Eukaryota</taxon>
        <taxon>Fungi</taxon>
        <taxon>Dikarya</taxon>
        <taxon>Ascomycota</taxon>
        <taxon>Pezizomycotina</taxon>
        <taxon>Dothideomycetes</taxon>
        <taxon>Pleosporomycetidae</taxon>
        <taxon>Pleosporales</taxon>
        <taxon>Pleomassariaceae</taxon>
        <taxon>Pleomassaria</taxon>
    </lineage>
</organism>
<reference evidence="2" key="1">
    <citation type="journal article" date="2020" name="Stud. Mycol.">
        <title>101 Dothideomycetes genomes: a test case for predicting lifestyles and emergence of pathogens.</title>
        <authorList>
            <person name="Haridas S."/>
            <person name="Albert R."/>
            <person name="Binder M."/>
            <person name="Bloem J."/>
            <person name="Labutti K."/>
            <person name="Salamov A."/>
            <person name="Andreopoulos B."/>
            <person name="Baker S."/>
            <person name="Barry K."/>
            <person name="Bills G."/>
            <person name="Bluhm B."/>
            <person name="Cannon C."/>
            <person name="Castanera R."/>
            <person name="Culley D."/>
            <person name="Daum C."/>
            <person name="Ezra D."/>
            <person name="Gonzalez J."/>
            <person name="Henrissat B."/>
            <person name="Kuo A."/>
            <person name="Liang C."/>
            <person name="Lipzen A."/>
            <person name="Lutzoni F."/>
            <person name="Magnuson J."/>
            <person name="Mondo S."/>
            <person name="Nolan M."/>
            <person name="Ohm R."/>
            <person name="Pangilinan J."/>
            <person name="Park H.-J."/>
            <person name="Ramirez L."/>
            <person name="Alfaro M."/>
            <person name="Sun H."/>
            <person name="Tritt A."/>
            <person name="Yoshinaga Y."/>
            <person name="Zwiers L.-H."/>
            <person name="Turgeon B."/>
            <person name="Goodwin S."/>
            <person name="Spatafora J."/>
            <person name="Crous P."/>
            <person name="Grigoriev I."/>
        </authorList>
    </citation>
    <scope>NUCLEOTIDE SEQUENCE</scope>
    <source>
        <strain evidence="2">CBS 279.74</strain>
    </source>
</reference>
<dbReference type="AlphaFoldDB" id="A0A6G1K8N6"/>
<dbReference type="EMBL" id="MU005771">
    <property type="protein sequence ID" value="KAF2708983.1"/>
    <property type="molecule type" value="Genomic_DNA"/>
</dbReference>
<evidence type="ECO:0000313" key="3">
    <source>
        <dbReference type="Proteomes" id="UP000799428"/>
    </source>
</evidence>
<feature type="domain" description="BTB" evidence="1">
    <location>
        <begin position="8"/>
        <end position="70"/>
    </location>
</feature>
<accession>A0A6G1K8N6</accession>
<sequence length="207" mass="24127">ATTPADPRPITLDVGGRTFRASKATLQDSTWLSNYFERWLPGHTHGDTLFLDHDPDLFAHILRYLRRQEVFPLFWSKDHGFDYDLYNRLEVEAQHLGVHALETWIKEKKYLEAVVVQRSAPVVQSLSSMKEDREDQDKEYERYTVRQKKLVYLCPRDIPVHRGRKEACGLACTKAQQGTPIQYEEEESLDLITVVKTVVFDKSVCRM</sequence>
<dbReference type="SUPFAM" id="SSF54695">
    <property type="entry name" value="POZ domain"/>
    <property type="match status" value="1"/>
</dbReference>
<evidence type="ECO:0000259" key="1">
    <source>
        <dbReference type="PROSITE" id="PS50097"/>
    </source>
</evidence>
<feature type="non-terminal residue" evidence="2">
    <location>
        <position position="207"/>
    </location>
</feature>
<proteinExistence type="predicted"/>
<feature type="non-terminal residue" evidence="2">
    <location>
        <position position="1"/>
    </location>
</feature>
<dbReference type="PROSITE" id="PS50097">
    <property type="entry name" value="BTB"/>
    <property type="match status" value="1"/>
</dbReference>
<name>A0A6G1K8N6_9PLEO</name>